<dbReference type="GO" id="GO:0004888">
    <property type="term" value="F:transmembrane signaling receptor activity"/>
    <property type="evidence" value="ECO:0007669"/>
    <property type="project" value="InterPro"/>
</dbReference>
<feature type="domain" description="Neurotransmitter-gated ion-channel ligand-binding" evidence="3">
    <location>
        <begin position="8"/>
        <end position="118"/>
    </location>
</feature>
<dbReference type="Proteomes" id="UP000792457">
    <property type="component" value="Unassembled WGS sequence"/>
</dbReference>
<protein>
    <recommendedName>
        <fullName evidence="3">Neurotransmitter-gated ion-channel ligand-binding domain-containing protein</fullName>
    </recommendedName>
</protein>
<accession>A0A8K0P4Y9</accession>
<dbReference type="GO" id="GO:0005230">
    <property type="term" value="F:extracellular ligand-gated monoatomic ion channel activity"/>
    <property type="evidence" value="ECO:0007669"/>
    <property type="project" value="InterPro"/>
</dbReference>
<evidence type="ECO:0000259" key="3">
    <source>
        <dbReference type="Pfam" id="PF02931"/>
    </source>
</evidence>
<dbReference type="EMBL" id="KZ308706">
    <property type="protein sequence ID" value="KAG8233302.1"/>
    <property type="molecule type" value="Genomic_DNA"/>
</dbReference>
<reference evidence="4" key="1">
    <citation type="submission" date="2013-04" db="EMBL/GenBank/DDBJ databases">
        <authorList>
            <person name="Qu J."/>
            <person name="Murali S.C."/>
            <person name="Bandaranaike D."/>
            <person name="Bellair M."/>
            <person name="Blankenburg K."/>
            <person name="Chao H."/>
            <person name="Dinh H."/>
            <person name="Doddapaneni H."/>
            <person name="Downs B."/>
            <person name="Dugan-Rocha S."/>
            <person name="Elkadiri S."/>
            <person name="Gnanaolivu R.D."/>
            <person name="Hernandez B."/>
            <person name="Javaid M."/>
            <person name="Jayaseelan J.C."/>
            <person name="Lee S."/>
            <person name="Li M."/>
            <person name="Ming W."/>
            <person name="Munidasa M."/>
            <person name="Muniz J."/>
            <person name="Nguyen L."/>
            <person name="Ongeri F."/>
            <person name="Osuji N."/>
            <person name="Pu L.-L."/>
            <person name="Puazo M."/>
            <person name="Qu C."/>
            <person name="Quiroz J."/>
            <person name="Raj R."/>
            <person name="Weissenberger G."/>
            <person name="Xin Y."/>
            <person name="Zou X."/>
            <person name="Han Y."/>
            <person name="Richards S."/>
            <person name="Worley K."/>
            <person name="Muzny D."/>
            <person name="Gibbs R."/>
        </authorList>
    </citation>
    <scope>NUCLEOTIDE SEQUENCE</scope>
    <source>
        <strain evidence="4">Sampled in the wild</strain>
    </source>
</reference>
<keyword evidence="2" id="KW-0472">Membrane</keyword>
<keyword evidence="5" id="KW-1185">Reference proteome</keyword>
<dbReference type="PROSITE" id="PS00236">
    <property type="entry name" value="NEUROTR_ION_CHANNEL"/>
    <property type="match status" value="1"/>
</dbReference>
<dbReference type="GO" id="GO:0016020">
    <property type="term" value="C:membrane"/>
    <property type="evidence" value="ECO:0007669"/>
    <property type="project" value="UniProtKB-SubCell"/>
</dbReference>
<dbReference type="PANTHER" id="PTHR18945">
    <property type="entry name" value="NEUROTRANSMITTER GATED ION CHANNEL"/>
    <property type="match status" value="1"/>
</dbReference>
<reference evidence="4" key="2">
    <citation type="submission" date="2017-10" db="EMBL/GenBank/DDBJ databases">
        <title>Ladona fulva Genome sequencing and assembly.</title>
        <authorList>
            <person name="Murali S."/>
            <person name="Richards S."/>
            <person name="Bandaranaike D."/>
            <person name="Bellair M."/>
            <person name="Blankenburg K."/>
            <person name="Chao H."/>
            <person name="Dinh H."/>
            <person name="Doddapaneni H."/>
            <person name="Dugan-Rocha S."/>
            <person name="Elkadiri S."/>
            <person name="Gnanaolivu R."/>
            <person name="Hernandez B."/>
            <person name="Skinner E."/>
            <person name="Javaid M."/>
            <person name="Lee S."/>
            <person name="Li M."/>
            <person name="Ming W."/>
            <person name="Munidasa M."/>
            <person name="Muniz J."/>
            <person name="Nguyen L."/>
            <person name="Hughes D."/>
            <person name="Osuji N."/>
            <person name="Pu L.-L."/>
            <person name="Puazo M."/>
            <person name="Qu C."/>
            <person name="Quiroz J."/>
            <person name="Raj R."/>
            <person name="Weissenberger G."/>
            <person name="Xin Y."/>
            <person name="Zou X."/>
            <person name="Han Y."/>
            <person name="Worley K."/>
            <person name="Muzny D."/>
            <person name="Gibbs R."/>
        </authorList>
    </citation>
    <scope>NUCLEOTIDE SEQUENCE</scope>
    <source>
        <strain evidence="4">Sampled in the wild</strain>
    </source>
</reference>
<dbReference type="InterPro" id="IPR036734">
    <property type="entry name" value="Neur_chan_lig-bd_sf"/>
</dbReference>
<organism evidence="4 5">
    <name type="scientific">Ladona fulva</name>
    <name type="common">Scarce chaser dragonfly</name>
    <name type="synonym">Libellula fulva</name>
    <dbReference type="NCBI Taxonomy" id="123851"/>
    <lineage>
        <taxon>Eukaryota</taxon>
        <taxon>Metazoa</taxon>
        <taxon>Ecdysozoa</taxon>
        <taxon>Arthropoda</taxon>
        <taxon>Hexapoda</taxon>
        <taxon>Insecta</taxon>
        <taxon>Pterygota</taxon>
        <taxon>Palaeoptera</taxon>
        <taxon>Odonata</taxon>
        <taxon>Epiprocta</taxon>
        <taxon>Anisoptera</taxon>
        <taxon>Libelluloidea</taxon>
        <taxon>Libellulidae</taxon>
        <taxon>Ladona</taxon>
    </lineage>
</organism>
<dbReference type="OrthoDB" id="8890589at2759"/>
<evidence type="ECO:0000256" key="1">
    <source>
        <dbReference type="ARBA" id="ARBA00004141"/>
    </source>
</evidence>
<sequence>MSSDLESITTGPEYGQNLWMPDTFIVNERRTETHQYPANNEFLRIFSSGSVVRSVRITVTASCPMNFQYYPMDSQVCSIEIESYGYSMKDIRYWWQNVPQSVGISYSVSIPQYHIIGHRLRSVDVLLTTGWYSRN</sequence>
<gene>
    <name evidence="4" type="ORF">J437_LFUL012916</name>
</gene>
<dbReference type="InterPro" id="IPR006202">
    <property type="entry name" value="Neur_chan_lig-bd"/>
</dbReference>
<evidence type="ECO:0000313" key="5">
    <source>
        <dbReference type="Proteomes" id="UP000792457"/>
    </source>
</evidence>
<comment type="caution">
    <text evidence="4">The sequence shown here is derived from an EMBL/GenBank/DDBJ whole genome shotgun (WGS) entry which is preliminary data.</text>
</comment>
<dbReference type="InterPro" id="IPR018000">
    <property type="entry name" value="Neurotransmitter_ion_chnl_CS"/>
</dbReference>
<dbReference type="AlphaFoldDB" id="A0A8K0P4Y9"/>
<evidence type="ECO:0000313" key="4">
    <source>
        <dbReference type="EMBL" id="KAG8233302.1"/>
    </source>
</evidence>
<proteinExistence type="predicted"/>
<dbReference type="Pfam" id="PF02931">
    <property type="entry name" value="Neur_chan_LBD"/>
    <property type="match status" value="1"/>
</dbReference>
<dbReference type="InterPro" id="IPR006201">
    <property type="entry name" value="Neur_channel"/>
</dbReference>
<comment type="subcellular location">
    <subcellularLocation>
        <location evidence="1">Membrane</location>
        <topology evidence="1">Multi-pass membrane protein</topology>
    </subcellularLocation>
</comment>
<dbReference type="SUPFAM" id="SSF63712">
    <property type="entry name" value="Nicotinic receptor ligand binding domain-like"/>
    <property type="match status" value="1"/>
</dbReference>
<evidence type="ECO:0000256" key="2">
    <source>
        <dbReference type="ARBA" id="ARBA00023136"/>
    </source>
</evidence>
<name>A0A8K0P4Y9_LADFU</name>
<dbReference type="Gene3D" id="2.70.170.10">
    <property type="entry name" value="Neurotransmitter-gated ion-channel ligand-binding domain"/>
    <property type="match status" value="1"/>
</dbReference>